<sequence length="74" mass="8309">MSLDRITINPEVMSGQPCIRGLRIPVSLILRLLARGKTILQILEDYPELEEDDIRQALSFASWATTEKTIPVTA</sequence>
<protein>
    <recommendedName>
        <fullName evidence="3">DUF433 domain-containing protein</fullName>
    </recommendedName>
</protein>
<dbReference type="Gene3D" id="1.10.10.10">
    <property type="entry name" value="Winged helix-like DNA-binding domain superfamily/Winged helix DNA-binding domain"/>
    <property type="match status" value="1"/>
</dbReference>
<dbReference type="InterPro" id="IPR036388">
    <property type="entry name" value="WH-like_DNA-bd_sf"/>
</dbReference>
<dbReference type="InterPro" id="IPR007367">
    <property type="entry name" value="DUF433"/>
</dbReference>
<dbReference type="EMBL" id="FZMP01000238">
    <property type="protein sequence ID" value="SNQ62780.1"/>
    <property type="molecule type" value="Genomic_DNA"/>
</dbReference>
<dbReference type="PANTHER" id="PTHR34849:SF3">
    <property type="entry name" value="SSR2962 PROTEIN"/>
    <property type="match status" value="1"/>
</dbReference>
<dbReference type="Pfam" id="PF04255">
    <property type="entry name" value="DUF433"/>
    <property type="match status" value="1"/>
</dbReference>
<evidence type="ECO:0008006" key="3">
    <source>
        <dbReference type="Google" id="ProtNLM"/>
    </source>
</evidence>
<reference evidence="2" key="1">
    <citation type="submission" date="2017-06" db="EMBL/GenBank/DDBJ databases">
        <authorList>
            <person name="Cremers G."/>
        </authorList>
    </citation>
    <scope>NUCLEOTIDE SEQUENCE [LARGE SCALE GENOMIC DNA]</scope>
</reference>
<gene>
    <name evidence="1" type="ORF">MNV_880005</name>
</gene>
<organism evidence="1 2">
    <name type="scientific">Candidatus Methanoperedens nitratireducens</name>
    <dbReference type="NCBI Taxonomy" id="1392998"/>
    <lineage>
        <taxon>Archaea</taxon>
        <taxon>Methanobacteriati</taxon>
        <taxon>Methanobacteriota</taxon>
        <taxon>Stenosarchaea group</taxon>
        <taxon>Methanomicrobia</taxon>
        <taxon>Methanosarcinales</taxon>
        <taxon>ANME-2 cluster</taxon>
        <taxon>Candidatus Methanoperedentaceae</taxon>
        <taxon>Candidatus Methanoperedens</taxon>
    </lineage>
</organism>
<dbReference type="RefSeq" id="WP_096207298.1">
    <property type="nucleotide sequence ID" value="NZ_FZMP01000238.1"/>
</dbReference>
<accession>A0A284VU19</accession>
<keyword evidence="2" id="KW-1185">Reference proteome</keyword>
<dbReference type="PANTHER" id="PTHR34849">
    <property type="entry name" value="SSL5025 PROTEIN"/>
    <property type="match status" value="1"/>
</dbReference>
<dbReference type="OrthoDB" id="372107at2157"/>
<name>A0A284VU19_9EURY</name>
<dbReference type="SUPFAM" id="SSF46689">
    <property type="entry name" value="Homeodomain-like"/>
    <property type="match status" value="1"/>
</dbReference>
<dbReference type="InterPro" id="IPR009057">
    <property type="entry name" value="Homeodomain-like_sf"/>
</dbReference>
<dbReference type="Proteomes" id="UP000218615">
    <property type="component" value="Unassembled WGS sequence"/>
</dbReference>
<evidence type="ECO:0000313" key="2">
    <source>
        <dbReference type="Proteomes" id="UP000218615"/>
    </source>
</evidence>
<proteinExistence type="predicted"/>
<evidence type="ECO:0000313" key="1">
    <source>
        <dbReference type="EMBL" id="SNQ62780.1"/>
    </source>
</evidence>
<dbReference type="AlphaFoldDB" id="A0A284VU19"/>